<organism evidence="2 3">
    <name type="scientific">Allopusillimonas soli</name>
    <dbReference type="NCBI Taxonomy" id="659016"/>
    <lineage>
        <taxon>Bacteria</taxon>
        <taxon>Pseudomonadati</taxon>
        <taxon>Pseudomonadota</taxon>
        <taxon>Betaproteobacteria</taxon>
        <taxon>Burkholderiales</taxon>
        <taxon>Alcaligenaceae</taxon>
        <taxon>Allopusillimonas</taxon>
    </lineage>
</organism>
<feature type="region of interest" description="Disordered" evidence="1">
    <location>
        <begin position="20"/>
        <end position="65"/>
    </location>
</feature>
<name>A0A853FGZ4_9BURK</name>
<comment type="caution">
    <text evidence="2">The sequence shown here is derived from an EMBL/GenBank/DDBJ whole genome shotgun (WGS) entry which is preliminary data.</text>
</comment>
<dbReference type="Proteomes" id="UP000580517">
    <property type="component" value="Unassembled WGS sequence"/>
</dbReference>
<feature type="compositionally biased region" description="Acidic residues" evidence="1">
    <location>
        <begin position="53"/>
        <end position="65"/>
    </location>
</feature>
<sequence>MKPLSLHARQMNQRRVTAFYLSPERPAPDDGQSDMKHFRPHEDRPRSLREMFSDEEIDGDEETGV</sequence>
<evidence type="ECO:0000313" key="3">
    <source>
        <dbReference type="Proteomes" id="UP000580517"/>
    </source>
</evidence>
<evidence type="ECO:0000313" key="2">
    <source>
        <dbReference type="EMBL" id="NYT38998.1"/>
    </source>
</evidence>
<feature type="compositionally biased region" description="Basic and acidic residues" evidence="1">
    <location>
        <begin position="33"/>
        <end position="52"/>
    </location>
</feature>
<reference evidence="2 3" key="1">
    <citation type="submission" date="2020-07" db="EMBL/GenBank/DDBJ databases">
        <title>Taxonomic revisions and descriptions of new bacterial species based on genomic comparisons in the high-G+C-content subgroup of the family Alcaligenaceae.</title>
        <authorList>
            <person name="Szabo A."/>
            <person name="Felfoldi T."/>
        </authorList>
    </citation>
    <scope>NUCLEOTIDE SEQUENCE [LARGE SCALE GENOMIC DNA]</scope>
    <source>
        <strain evidence="2 3">DSM 25264</strain>
    </source>
</reference>
<protein>
    <submittedName>
        <fullName evidence="2">Uncharacterized protein</fullName>
    </submittedName>
</protein>
<dbReference type="AlphaFoldDB" id="A0A853FGZ4"/>
<accession>A0A853FGZ4</accession>
<proteinExistence type="predicted"/>
<dbReference type="RefSeq" id="WP_129971525.1">
    <property type="nucleotide sequence ID" value="NZ_JACCEW010000009.1"/>
</dbReference>
<keyword evidence="3" id="KW-1185">Reference proteome</keyword>
<gene>
    <name evidence="2" type="ORF">H0A68_19160</name>
</gene>
<dbReference type="OrthoDB" id="8687897at2"/>
<evidence type="ECO:0000256" key="1">
    <source>
        <dbReference type="SAM" id="MobiDB-lite"/>
    </source>
</evidence>
<dbReference type="EMBL" id="JACCEW010000009">
    <property type="protein sequence ID" value="NYT38998.1"/>
    <property type="molecule type" value="Genomic_DNA"/>
</dbReference>